<reference evidence="2" key="1">
    <citation type="journal article" date="2005" name="Genome Res.">
        <title>Sequence, annotation, and analysis of synteny between rice chromosome 3 and diverged grass species.</title>
        <authorList>
            <consortium name="Rice Chromosome 3 Sequencing Consortium"/>
            <person name="Buell C.R."/>
            <person name="Yuan Q."/>
            <person name="Ouyang S."/>
            <person name="Liu J."/>
            <person name="Zhu W."/>
            <person name="Wang A."/>
            <person name="Maiti R."/>
            <person name="Haas B."/>
            <person name="Wortman J."/>
            <person name="Pertea M."/>
            <person name="Jones K.M."/>
            <person name="Kim M."/>
            <person name="Overton L."/>
            <person name="Tsitrin T."/>
            <person name="Fadrosh D."/>
            <person name="Bera J."/>
            <person name="Weaver B."/>
            <person name="Jin S."/>
            <person name="Johri S."/>
            <person name="Reardon M."/>
            <person name="Webb K."/>
            <person name="Hill J."/>
            <person name="Moffat K."/>
            <person name="Tallon L."/>
            <person name="Van Aken S."/>
            <person name="Lewis M."/>
            <person name="Utterback T."/>
            <person name="Feldblyum T."/>
            <person name="Zismann V."/>
            <person name="Iobst S."/>
            <person name="Hsiao J."/>
            <person name="de Vazeille A.R."/>
            <person name="Salzberg S.L."/>
            <person name="White O."/>
            <person name="Fraser C."/>
            <person name="Yu Y."/>
            <person name="Kim H."/>
            <person name="Rambo T."/>
            <person name="Currie J."/>
            <person name="Collura K."/>
            <person name="Kernodle-Thompson S."/>
            <person name="Wei F."/>
            <person name="Kudrna K."/>
            <person name="Ammiraju J.S."/>
            <person name="Luo M."/>
            <person name="Goicoechea J.L."/>
            <person name="Wing R.A."/>
            <person name="Henry D."/>
            <person name="Oates R."/>
            <person name="Palmer M."/>
            <person name="Pries G."/>
            <person name="Saski C."/>
            <person name="Simmons J."/>
            <person name="Soderlund C."/>
            <person name="Nelson W."/>
            <person name="de la Bastide M."/>
            <person name="Spiegel L."/>
            <person name="Nascimento L."/>
            <person name="Huang E."/>
            <person name="Preston R."/>
            <person name="Zutavern T."/>
            <person name="Palmer L."/>
            <person name="O'Shaughnessy A."/>
            <person name="Dike S."/>
            <person name="McCombie W.R."/>
            <person name="Minx P."/>
            <person name="Cordum H."/>
            <person name="Wilson R."/>
            <person name="Jin W."/>
            <person name="Lee H.R."/>
            <person name="Jiang J."/>
            <person name="Jackson S."/>
        </authorList>
    </citation>
    <scope>NUCLEOTIDE SEQUENCE [LARGE SCALE GENOMIC DNA]</scope>
</reference>
<organism evidence="2">
    <name type="scientific">Oryza sativa subsp. japonica</name>
    <name type="common">Rice</name>
    <dbReference type="NCBI Taxonomy" id="39947"/>
    <lineage>
        <taxon>Eukaryota</taxon>
        <taxon>Viridiplantae</taxon>
        <taxon>Streptophyta</taxon>
        <taxon>Embryophyta</taxon>
        <taxon>Tracheophyta</taxon>
        <taxon>Spermatophyta</taxon>
        <taxon>Magnoliopsida</taxon>
        <taxon>Liliopsida</taxon>
        <taxon>Poales</taxon>
        <taxon>Poaceae</taxon>
        <taxon>BOP clade</taxon>
        <taxon>Oryzoideae</taxon>
        <taxon>Oryzeae</taxon>
        <taxon>Oryzinae</taxon>
        <taxon>Oryza</taxon>
        <taxon>Oryza sativa</taxon>
    </lineage>
</organism>
<evidence type="ECO:0000313" key="2">
    <source>
        <dbReference type="EMBL" id="ABF95873.1"/>
    </source>
</evidence>
<accession>Q10LM6</accession>
<reference evidence="2" key="2">
    <citation type="submission" date="2006-06" db="EMBL/GenBank/DDBJ databases">
        <authorList>
            <person name="Buell R."/>
            <person name="Wing R.A."/>
            <person name="McCombie W.A."/>
            <person name="Ouyang S."/>
        </authorList>
    </citation>
    <scope>NUCLEOTIDE SEQUENCE</scope>
</reference>
<sequence>MAHPELEMAHRELKLAHRSTTPTEAVLPYNPAEGLSQDSLY</sequence>
<protein>
    <submittedName>
        <fullName evidence="2">Uncharacterized protein</fullName>
    </submittedName>
</protein>
<dbReference type="EMBL" id="DP000009">
    <property type="protein sequence ID" value="ABF95873.1"/>
    <property type="molecule type" value="Genomic_DNA"/>
</dbReference>
<evidence type="ECO:0000256" key="1">
    <source>
        <dbReference type="SAM" id="MobiDB-lite"/>
    </source>
</evidence>
<dbReference type="AlphaFoldDB" id="Q10LM6"/>
<gene>
    <name evidence="2" type="ordered locus">LOC_Os03g22279</name>
</gene>
<proteinExistence type="predicted"/>
<name>Q10LM6_ORYSJ</name>
<feature type="region of interest" description="Disordered" evidence="1">
    <location>
        <begin position="15"/>
        <end position="41"/>
    </location>
</feature>